<comment type="caution">
    <text evidence="2">The sequence shown here is derived from an EMBL/GenBank/DDBJ whole genome shotgun (WGS) entry which is preliminary data.</text>
</comment>
<feature type="region of interest" description="Disordered" evidence="1">
    <location>
        <begin position="26"/>
        <end position="62"/>
    </location>
</feature>
<dbReference type="Pfam" id="PF07750">
    <property type="entry name" value="GcrA"/>
    <property type="match status" value="1"/>
</dbReference>
<keyword evidence="3" id="KW-1185">Reference proteome</keyword>
<proteinExistence type="predicted"/>
<dbReference type="InterPro" id="IPR011681">
    <property type="entry name" value="GcrA"/>
</dbReference>
<feature type="compositionally biased region" description="Pro residues" evidence="1">
    <location>
        <begin position="34"/>
        <end position="44"/>
    </location>
</feature>
<protein>
    <recommendedName>
        <fullName evidence="4">GcrA cell cycle regulator</fullName>
    </recommendedName>
</protein>
<organism evidence="2 3">
    <name type="scientific">Plastoroseomonas hellenica</name>
    <dbReference type="NCBI Taxonomy" id="2687306"/>
    <lineage>
        <taxon>Bacteria</taxon>
        <taxon>Pseudomonadati</taxon>
        <taxon>Pseudomonadota</taxon>
        <taxon>Alphaproteobacteria</taxon>
        <taxon>Acetobacterales</taxon>
        <taxon>Acetobacteraceae</taxon>
        <taxon>Plastoroseomonas</taxon>
    </lineage>
</organism>
<reference evidence="3" key="1">
    <citation type="journal article" date="2021" name="Syst. Appl. Microbiol.">
        <title>Roseomonas hellenica sp. nov., isolated from roots of wild-growing Alkanna tinctoria.</title>
        <authorList>
            <person name="Rat A."/>
            <person name="Naranjo H.D."/>
            <person name="Lebbe L."/>
            <person name="Cnockaert M."/>
            <person name="Krigas N."/>
            <person name="Grigoriadou K."/>
            <person name="Maloupa E."/>
            <person name="Willems A."/>
        </authorList>
    </citation>
    <scope>NUCLEOTIDE SEQUENCE [LARGE SCALE GENOMIC DNA]</scope>
    <source>
        <strain evidence="3">LMG 31523</strain>
    </source>
</reference>
<evidence type="ECO:0000313" key="2">
    <source>
        <dbReference type="EMBL" id="MBR0669354.1"/>
    </source>
</evidence>
<evidence type="ECO:0008006" key="4">
    <source>
        <dbReference type="Google" id="ProtNLM"/>
    </source>
</evidence>
<name>A0ABS5F9W5_9PROT</name>
<feature type="region of interest" description="Disordered" evidence="1">
    <location>
        <begin position="147"/>
        <end position="184"/>
    </location>
</feature>
<gene>
    <name evidence="2" type="ORF">GXW71_33705</name>
</gene>
<evidence type="ECO:0000256" key="1">
    <source>
        <dbReference type="SAM" id="MobiDB-lite"/>
    </source>
</evidence>
<dbReference type="Proteomes" id="UP001196870">
    <property type="component" value="Unassembled WGS sequence"/>
</dbReference>
<accession>A0ABS5F9W5</accession>
<sequence>MCWPCVLVQKCYCADAFMHIECRHAARPPRPGRPHPPPRQVPRPPARRRVGRRPEGPAMNKMTGLWPWPVHHSLLQRLRSSEYQRIKAGRLTLPALTNRGPVAPVRHLTCQWPHGEPRTEDFRFCGAPTLAERPYCAAHCAVAYIPDAADPPPPADIARDLPEEIGQDELWPDPPPPNADRDDA</sequence>
<evidence type="ECO:0000313" key="3">
    <source>
        <dbReference type="Proteomes" id="UP001196870"/>
    </source>
</evidence>
<dbReference type="EMBL" id="JAAGBB010000101">
    <property type="protein sequence ID" value="MBR0669354.1"/>
    <property type="molecule type" value="Genomic_DNA"/>
</dbReference>